<dbReference type="Pfam" id="PF12833">
    <property type="entry name" value="HTH_18"/>
    <property type="match status" value="1"/>
</dbReference>
<dbReference type="InterPro" id="IPR009057">
    <property type="entry name" value="Homeodomain-like_sf"/>
</dbReference>
<accession>A0A0T5VQ11</accession>
<keyword evidence="1" id="KW-0805">Transcription regulation</keyword>
<evidence type="ECO:0000256" key="2">
    <source>
        <dbReference type="ARBA" id="ARBA00023125"/>
    </source>
</evidence>
<evidence type="ECO:0000256" key="1">
    <source>
        <dbReference type="ARBA" id="ARBA00023015"/>
    </source>
</evidence>
<dbReference type="RefSeq" id="WP_057932270.1">
    <property type="nucleotide sequence ID" value="NZ_LMZQ01000006.1"/>
</dbReference>
<keyword evidence="3" id="KW-0804">Transcription</keyword>
<dbReference type="OrthoDB" id="2611870at2"/>
<reference evidence="5 6" key="1">
    <citation type="submission" date="2015-11" db="EMBL/GenBank/DDBJ databases">
        <title>Sequence of Pedobacter ginsenosidimutans.</title>
        <authorList>
            <person name="Carson E."/>
            <person name="Keyser V."/>
            <person name="Newman J."/>
            <person name="Miller J."/>
        </authorList>
    </citation>
    <scope>NUCLEOTIDE SEQUENCE [LARGE SCALE GENOMIC DNA]</scope>
    <source>
        <strain evidence="5 6">KACC 14530</strain>
    </source>
</reference>
<evidence type="ECO:0000313" key="5">
    <source>
        <dbReference type="EMBL" id="KRT15920.1"/>
    </source>
</evidence>
<feature type="domain" description="HTH araC/xylS-type" evidence="4">
    <location>
        <begin position="63"/>
        <end position="161"/>
    </location>
</feature>
<evidence type="ECO:0000313" key="6">
    <source>
        <dbReference type="Proteomes" id="UP000051950"/>
    </source>
</evidence>
<dbReference type="SMART" id="SM00342">
    <property type="entry name" value="HTH_ARAC"/>
    <property type="match status" value="1"/>
</dbReference>
<keyword evidence="6" id="KW-1185">Reference proteome</keyword>
<dbReference type="PRINTS" id="PR00032">
    <property type="entry name" value="HTHARAC"/>
</dbReference>
<dbReference type="STRING" id="687842.ASU31_10435"/>
<dbReference type="PANTHER" id="PTHR43280:SF32">
    <property type="entry name" value="TRANSCRIPTIONAL REGULATORY PROTEIN"/>
    <property type="match status" value="1"/>
</dbReference>
<keyword evidence="2" id="KW-0238">DNA-binding</keyword>
<dbReference type="PANTHER" id="PTHR43280">
    <property type="entry name" value="ARAC-FAMILY TRANSCRIPTIONAL REGULATOR"/>
    <property type="match status" value="1"/>
</dbReference>
<evidence type="ECO:0000259" key="4">
    <source>
        <dbReference type="PROSITE" id="PS01124"/>
    </source>
</evidence>
<name>A0A0T5VQ11_9SPHI</name>
<gene>
    <name evidence="5" type="ORF">ASU31_10435</name>
</gene>
<comment type="caution">
    <text evidence="5">The sequence shown here is derived from an EMBL/GenBank/DDBJ whole genome shotgun (WGS) entry which is preliminary data.</text>
</comment>
<dbReference type="InterPro" id="IPR020449">
    <property type="entry name" value="Tscrpt_reg_AraC-type_HTH"/>
</dbReference>
<dbReference type="Proteomes" id="UP000051950">
    <property type="component" value="Unassembled WGS sequence"/>
</dbReference>
<dbReference type="AlphaFoldDB" id="A0A0T5VQ11"/>
<protein>
    <recommendedName>
        <fullName evidence="4">HTH araC/xylS-type domain-containing protein</fullName>
    </recommendedName>
</protein>
<dbReference type="GO" id="GO:0043565">
    <property type="term" value="F:sequence-specific DNA binding"/>
    <property type="evidence" value="ECO:0007669"/>
    <property type="project" value="InterPro"/>
</dbReference>
<evidence type="ECO:0000256" key="3">
    <source>
        <dbReference type="ARBA" id="ARBA00023163"/>
    </source>
</evidence>
<sequence>MENQTLHIHQPSHLDQNDTDLTLLNRRLKSRQEFTLAKLAVRPAKAEVTRKRECDFWDYKQLEKLTGLIESHYATDKKVSFYSEQLNIKPRTLNRLTSFALGQTVYQLILDRRLKASREMLQDRTKIIKEIAYLTGFKSSGRFSRFFKEMTGMSAREFRRESFRQQQNK</sequence>
<dbReference type="SUPFAM" id="SSF46689">
    <property type="entry name" value="Homeodomain-like"/>
    <property type="match status" value="1"/>
</dbReference>
<dbReference type="PROSITE" id="PS00041">
    <property type="entry name" value="HTH_ARAC_FAMILY_1"/>
    <property type="match status" value="1"/>
</dbReference>
<proteinExistence type="predicted"/>
<dbReference type="EMBL" id="LMZQ01000006">
    <property type="protein sequence ID" value="KRT15920.1"/>
    <property type="molecule type" value="Genomic_DNA"/>
</dbReference>
<dbReference type="PROSITE" id="PS01124">
    <property type="entry name" value="HTH_ARAC_FAMILY_2"/>
    <property type="match status" value="1"/>
</dbReference>
<dbReference type="InterPro" id="IPR018062">
    <property type="entry name" value="HTH_AraC-typ_CS"/>
</dbReference>
<dbReference type="Gene3D" id="1.10.10.60">
    <property type="entry name" value="Homeodomain-like"/>
    <property type="match status" value="1"/>
</dbReference>
<dbReference type="GO" id="GO:0003700">
    <property type="term" value="F:DNA-binding transcription factor activity"/>
    <property type="evidence" value="ECO:0007669"/>
    <property type="project" value="InterPro"/>
</dbReference>
<dbReference type="InterPro" id="IPR018060">
    <property type="entry name" value="HTH_AraC"/>
</dbReference>
<organism evidence="5 6">
    <name type="scientific">Pedobacter ginsenosidimutans</name>
    <dbReference type="NCBI Taxonomy" id="687842"/>
    <lineage>
        <taxon>Bacteria</taxon>
        <taxon>Pseudomonadati</taxon>
        <taxon>Bacteroidota</taxon>
        <taxon>Sphingobacteriia</taxon>
        <taxon>Sphingobacteriales</taxon>
        <taxon>Sphingobacteriaceae</taxon>
        <taxon>Pedobacter</taxon>
    </lineage>
</organism>